<evidence type="ECO:0000256" key="4">
    <source>
        <dbReference type="ARBA" id="ARBA00022692"/>
    </source>
</evidence>
<dbReference type="EMBL" id="CAADJD010000028">
    <property type="protein sequence ID" value="VFS87613.1"/>
    <property type="molecule type" value="Genomic_DNA"/>
</dbReference>
<evidence type="ECO:0000256" key="5">
    <source>
        <dbReference type="ARBA" id="ARBA00023077"/>
    </source>
</evidence>
<feature type="domain" description="TonB-dependent receptor-like beta-barrel" evidence="9">
    <location>
        <begin position="2"/>
        <end position="71"/>
    </location>
</feature>
<accession>A0A485CSS3</accession>
<keyword evidence="10" id="KW-0675">Receptor</keyword>
<dbReference type="PROSITE" id="PS52016">
    <property type="entry name" value="TONB_DEPENDENT_REC_3"/>
    <property type="match status" value="1"/>
</dbReference>
<keyword evidence="2 8" id="KW-0813">Transport</keyword>
<keyword evidence="7 8" id="KW-0998">Cell outer membrane</keyword>
<evidence type="ECO:0000313" key="11">
    <source>
        <dbReference type="Proteomes" id="UP000401081"/>
    </source>
</evidence>
<evidence type="ECO:0000256" key="1">
    <source>
        <dbReference type="ARBA" id="ARBA00004571"/>
    </source>
</evidence>
<evidence type="ECO:0000256" key="7">
    <source>
        <dbReference type="ARBA" id="ARBA00023237"/>
    </source>
</evidence>
<dbReference type="InterPro" id="IPR036942">
    <property type="entry name" value="Beta-barrel_TonB_sf"/>
</dbReference>
<name>A0A485CSS3_KLUCR</name>
<proteinExistence type="inferred from homology"/>
<dbReference type="AlphaFoldDB" id="A0A485CSS3"/>
<comment type="similarity">
    <text evidence="8">Belongs to the TonB-dependent receptor family.</text>
</comment>
<keyword evidence="11" id="KW-1185">Reference proteome</keyword>
<dbReference type="Proteomes" id="UP000401081">
    <property type="component" value="Unassembled WGS sequence"/>
</dbReference>
<dbReference type="InterPro" id="IPR039426">
    <property type="entry name" value="TonB-dep_rcpt-like"/>
</dbReference>
<sequence length="101" mass="11460">MRLSDFPTSMANISLTWNAVNDLDLWTKASWRSNSPDIGKSTATEAYALVDLGARYRATKNITLMAGVYNVFDVNPIYTTTYNETSMLEGRRYNIGARYEF</sequence>
<keyword evidence="5" id="KW-0798">TonB box</keyword>
<dbReference type="Gene3D" id="2.40.170.20">
    <property type="entry name" value="TonB-dependent receptor, beta-barrel domain"/>
    <property type="match status" value="1"/>
</dbReference>
<evidence type="ECO:0000256" key="2">
    <source>
        <dbReference type="ARBA" id="ARBA00022448"/>
    </source>
</evidence>
<dbReference type="SUPFAM" id="SSF56935">
    <property type="entry name" value="Porins"/>
    <property type="match status" value="1"/>
</dbReference>
<protein>
    <submittedName>
        <fullName evidence="10">Enterobactin outer-membrane receptor</fullName>
    </submittedName>
</protein>
<organism evidence="10 11">
    <name type="scientific">Kluyvera cryocrescens</name>
    <name type="common">Kluyvera citrophila</name>
    <dbReference type="NCBI Taxonomy" id="580"/>
    <lineage>
        <taxon>Bacteria</taxon>
        <taxon>Pseudomonadati</taxon>
        <taxon>Pseudomonadota</taxon>
        <taxon>Gammaproteobacteria</taxon>
        <taxon>Enterobacterales</taxon>
        <taxon>Enterobacteriaceae</taxon>
        <taxon>Kluyvera</taxon>
    </lineage>
</organism>
<dbReference type="Pfam" id="PF00593">
    <property type="entry name" value="TonB_dep_Rec_b-barrel"/>
    <property type="match status" value="1"/>
</dbReference>
<keyword evidence="6 8" id="KW-0472">Membrane</keyword>
<evidence type="ECO:0000313" key="10">
    <source>
        <dbReference type="EMBL" id="VFS87613.1"/>
    </source>
</evidence>
<keyword evidence="3 8" id="KW-1134">Transmembrane beta strand</keyword>
<evidence type="ECO:0000256" key="3">
    <source>
        <dbReference type="ARBA" id="ARBA00022452"/>
    </source>
</evidence>
<reference evidence="10 11" key="1">
    <citation type="submission" date="2019-03" db="EMBL/GenBank/DDBJ databases">
        <authorList>
            <consortium name="Pathogen Informatics"/>
        </authorList>
    </citation>
    <scope>NUCLEOTIDE SEQUENCE [LARGE SCALE GENOMIC DNA]</scope>
    <source>
        <strain evidence="10 11">NCTC12993</strain>
    </source>
</reference>
<evidence type="ECO:0000256" key="8">
    <source>
        <dbReference type="PROSITE-ProRule" id="PRU01360"/>
    </source>
</evidence>
<evidence type="ECO:0000256" key="6">
    <source>
        <dbReference type="ARBA" id="ARBA00023136"/>
    </source>
</evidence>
<keyword evidence="4 8" id="KW-0812">Transmembrane</keyword>
<dbReference type="GO" id="GO:0009279">
    <property type="term" value="C:cell outer membrane"/>
    <property type="evidence" value="ECO:0007669"/>
    <property type="project" value="UniProtKB-SubCell"/>
</dbReference>
<gene>
    <name evidence="10" type="primary">fepA_7</name>
    <name evidence="10" type="ORF">NCTC12993_06961</name>
</gene>
<comment type="subcellular location">
    <subcellularLocation>
        <location evidence="1 8">Cell outer membrane</location>
        <topology evidence="1 8">Multi-pass membrane protein</topology>
    </subcellularLocation>
</comment>
<dbReference type="InterPro" id="IPR000531">
    <property type="entry name" value="Beta-barrel_TonB"/>
</dbReference>
<evidence type="ECO:0000259" key="9">
    <source>
        <dbReference type="Pfam" id="PF00593"/>
    </source>
</evidence>